<organism evidence="2 3">
    <name type="scientific">Corynebacterium massiliense DSM 45435</name>
    <dbReference type="NCBI Taxonomy" id="1121364"/>
    <lineage>
        <taxon>Bacteria</taxon>
        <taxon>Bacillati</taxon>
        <taxon>Actinomycetota</taxon>
        <taxon>Actinomycetes</taxon>
        <taxon>Mycobacteriales</taxon>
        <taxon>Corynebacteriaceae</taxon>
        <taxon>Corynebacterium</taxon>
    </lineage>
</organism>
<dbReference type="EMBL" id="CP063189">
    <property type="protein sequence ID" value="WCZ31794.1"/>
    <property type="molecule type" value="Genomic_DNA"/>
</dbReference>
<gene>
    <name evidence="2" type="ORF">CMASS_01675</name>
</gene>
<proteinExistence type="predicted"/>
<name>A0ABY7U5H9_9CORY</name>
<sequence>MKVQTTGVVPLPSTKADNVIENDKQDPPLHAPDTPGM</sequence>
<evidence type="ECO:0000256" key="1">
    <source>
        <dbReference type="SAM" id="MobiDB-lite"/>
    </source>
</evidence>
<evidence type="ECO:0000313" key="2">
    <source>
        <dbReference type="EMBL" id="WCZ31794.1"/>
    </source>
</evidence>
<keyword evidence="3" id="KW-1185">Reference proteome</keyword>
<protein>
    <submittedName>
        <fullName evidence="2">Uncharacterized protein</fullName>
    </submittedName>
</protein>
<feature type="region of interest" description="Disordered" evidence="1">
    <location>
        <begin position="1"/>
        <end position="37"/>
    </location>
</feature>
<evidence type="ECO:0000313" key="3">
    <source>
        <dbReference type="Proteomes" id="UP001220064"/>
    </source>
</evidence>
<accession>A0ABY7U5H9</accession>
<dbReference type="Proteomes" id="UP001220064">
    <property type="component" value="Chromosome"/>
</dbReference>
<reference evidence="2 3" key="1">
    <citation type="submission" date="2020-10" db="EMBL/GenBank/DDBJ databases">
        <title>Complete genome sequence of Corynebacterium massiliense DSM 45435, type strain of Corynebacterium massiliense.</title>
        <authorList>
            <person name="Busche T."/>
            <person name="Kalinowski J."/>
            <person name="Ruckert C."/>
        </authorList>
    </citation>
    <scope>NUCLEOTIDE SEQUENCE [LARGE SCALE GENOMIC DNA]</scope>
    <source>
        <strain evidence="2 3">DSM 45435</strain>
    </source>
</reference>